<dbReference type="Proteomes" id="UP000271098">
    <property type="component" value="Unassembled WGS sequence"/>
</dbReference>
<feature type="transmembrane region" description="Helical" evidence="1">
    <location>
        <begin position="6"/>
        <end position="26"/>
    </location>
</feature>
<gene>
    <name evidence="2" type="ORF">GPUH_LOCUS6584</name>
</gene>
<keyword evidence="1" id="KW-0472">Membrane</keyword>
<evidence type="ECO:0000313" key="2">
    <source>
        <dbReference type="EMBL" id="VDK55228.1"/>
    </source>
</evidence>
<organism evidence="4">
    <name type="scientific">Gongylonema pulchrum</name>
    <dbReference type="NCBI Taxonomy" id="637853"/>
    <lineage>
        <taxon>Eukaryota</taxon>
        <taxon>Metazoa</taxon>
        <taxon>Ecdysozoa</taxon>
        <taxon>Nematoda</taxon>
        <taxon>Chromadorea</taxon>
        <taxon>Rhabditida</taxon>
        <taxon>Spirurina</taxon>
        <taxon>Spiruromorpha</taxon>
        <taxon>Spiruroidea</taxon>
        <taxon>Gongylonematidae</taxon>
        <taxon>Gongylonema</taxon>
    </lineage>
</organism>
<accession>A0A183DCZ3</accession>
<keyword evidence="1" id="KW-1133">Transmembrane helix</keyword>
<sequence>MLSKWAGRGAALFVGYLLIHFVLIVVDNRRVIDRTQVAVGKDSDGPLIVRTAKDLSSKKNTSAYVALETFPGIFCQTLFIKNLQQHVDSHAITKNL</sequence>
<dbReference type="WBParaSite" id="GPUH_0000659301-mRNA-1">
    <property type="protein sequence ID" value="GPUH_0000659301-mRNA-1"/>
    <property type="gene ID" value="GPUH_0000659301"/>
</dbReference>
<evidence type="ECO:0000313" key="3">
    <source>
        <dbReference type="Proteomes" id="UP000271098"/>
    </source>
</evidence>
<evidence type="ECO:0000313" key="4">
    <source>
        <dbReference type="WBParaSite" id="GPUH_0000659301-mRNA-1"/>
    </source>
</evidence>
<name>A0A183DCZ3_9BILA</name>
<evidence type="ECO:0000256" key="1">
    <source>
        <dbReference type="SAM" id="Phobius"/>
    </source>
</evidence>
<dbReference type="AlphaFoldDB" id="A0A183DCZ3"/>
<protein>
    <submittedName>
        <fullName evidence="4">Secreted protein</fullName>
    </submittedName>
</protein>
<reference evidence="2 3" key="2">
    <citation type="submission" date="2018-11" db="EMBL/GenBank/DDBJ databases">
        <authorList>
            <consortium name="Pathogen Informatics"/>
        </authorList>
    </citation>
    <scope>NUCLEOTIDE SEQUENCE [LARGE SCALE GENOMIC DNA]</scope>
</reference>
<keyword evidence="3" id="KW-1185">Reference proteome</keyword>
<dbReference type="EMBL" id="UYRT01015688">
    <property type="protein sequence ID" value="VDK55228.1"/>
    <property type="molecule type" value="Genomic_DNA"/>
</dbReference>
<proteinExistence type="predicted"/>
<reference evidence="4" key="1">
    <citation type="submission" date="2016-06" db="UniProtKB">
        <authorList>
            <consortium name="WormBaseParasite"/>
        </authorList>
    </citation>
    <scope>IDENTIFICATION</scope>
</reference>
<keyword evidence="1" id="KW-0812">Transmembrane</keyword>